<dbReference type="InterPro" id="IPR017871">
    <property type="entry name" value="ABC_transporter-like_CS"/>
</dbReference>
<evidence type="ECO:0000256" key="1">
    <source>
        <dbReference type="ARBA" id="ARBA00004141"/>
    </source>
</evidence>
<feature type="transmembrane region" description="Helical" evidence="10">
    <location>
        <begin position="1152"/>
        <end position="1176"/>
    </location>
</feature>
<dbReference type="FunFam" id="3.40.50.300:FF:000933">
    <property type="entry name" value="ABC transporter A family member 7"/>
    <property type="match status" value="1"/>
</dbReference>
<dbReference type="Proteomes" id="UP000541610">
    <property type="component" value="Unassembled WGS sequence"/>
</dbReference>
<feature type="transmembrane region" description="Helical" evidence="10">
    <location>
        <begin position="453"/>
        <end position="474"/>
    </location>
</feature>
<feature type="transmembrane region" description="Helical" evidence="10">
    <location>
        <begin position="300"/>
        <end position="321"/>
    </location>
</feature>
<dbReference type="PANTHER" id="PTHR19229">
    <property type="entry name" value="ATP-BINDING CASSETTE TRANSPORTER SUBFAMILY A ABCA"/>
    <property type="match status" value="1"/>
</dbReference>
<dbReference type="SUPFAM" id="SSF54447">
    <property type="entry name" value="ssDNA-binding transcriptional regulator domain"/>
    <property type="match status" value="1"/>
</dbReference>
<evidence type="ECO:0000256" key="9">
    <source>
        <dbReference type="SAM" id="MobiDB-lite"/>
    </source>
</evidence>
<comment type="subcellular location">
    <subcellularLocation>
        <location evidence="1">Membrane</location>
        <topology evidence="1">Multi-pass membrane protein</topology>
    </subcellularLocation>
</comment>
<dbReference type="Pfam" id="PF00005">
    <property type="entry name" value="ABC_tran"/>
    <property type="match status" value="2"/>
</dbReference>
<feature type="transmembrane region" description="Helical" evidence="10">
    <location>
        <begin position="342"/>
        <end position="368"/>
    </location>
</feature>
<evidence type="ECO:0000256" key="4">
    <source>
        <dbReference type="ARBA" id="ARBA00022692"/>
    </source>
</evidence>
<keyword evidence="5" id="KW-0547">Nucleotide-binding</keyword>
<dbReference type="GO" id="GO:0016020">
    <property type="term" value="C:membrane"/>
    <property type="evidence" value="ECO:0007669"/>
    <property type="project" value="UniProtKB-SubCell"/>
</dbReference>
<dbReference type="GO" id="GO:0005319">
    <property type="term" value="F:lipid transporter activity"/>
    <property type="evidence" value="ECO:0007669"/>
    <property type="project" value="TreeGrafter"/>
</dbReference>
<keyword evidence="8 10" id="KW-0472">Membrane</keyword>
<keyword evidence="6" id="KW-0067">ATP-binding</keyword>
<dbReference type="EMBL" id="JABANP010000157">
    <property type="protein sequence ID" value="KAF4688250.1"/>
    <property type="molecule type" value="Genomic_DNA"/>
</dbReference>
<feature type="transmembrane region" description="Helical" evidence="10">
    <location>
        <begin position="967"/>
        <end position="987"/>
    </location>
</feature>
<dbReference type="InterPro" id="IPR026082">
    <property type="entry name" value="ABCA"/>
</dbReference>
<evidence type="ECO:0000256" key="6">
    <source>
        <dbReference type="ARBA" id="ARBA00022840"/>
    </source>
</evidence>
<evidence type="ECO:0000256" key="8">
    <source>
        <dbReference type="ARBA" id="ARBA00023136"/>
    </source>
</evidence>
<comment type="similarity">
    <text evidence="2">Belongs to the ABC transporter superfamily. ABCA family.</text>
</comment>
<keyword evidence="4 10" id="KW-0812">Transmembrane</keyword>
<proteinExistence type="inferred from homology"/>
<dbReference type="Gene3D" id="2.30.31.10">
    <property type="entry name" value="Transcriptional Coactivator Pc4, Chain A"/>
    <property type="match status" value="1"/>
</dbReference>
<feature type="domain" description="ABC transporter" evidence="11">
    <location>
        <begin position="551"/>
        <end position="777"/>
    </location>
</feature>
<dbReference type="InterPro" id="IPR027417">
    <property type="entry name" value="P-loop_NTPase"/>
</dbReference>
<dbReference type="CDD" id="cd03263">
    <property type="entry name" value="ABC_subfamily_A"/>
    <property type="match status" value="2"/>
</dbReference>
<reference evidence="12 13" key="1">
    <citation type="submission" date="2020-04" db="EMBL/GenBank/DDBJ databases">
        <title>Perkinsus olseni comparative genomics.</title>
        <authorList>
            <person name="Bogema D.R."/>
        </authorList>
    </citation>
    <scope>NUCLEOTIDE SEQUENCE [LARGE SCALE GENOMIC DNA]</scope>
    <source>
        <strain evidence="12">00978-12</strain>
    </source>
</reference>
<evidence type="ECO:0000313" key="13">
    <source>
        <dbReference type="Proteomes" id="UP000541610"/>
    </source>
</evidence>
<dbReference type="GO" id="GO:0005524">
    <property type="term" value="F:ATP binding"/>
    <property type="evidence" value="ECO:0007669"/>
    <property type="project" value="UniProtKB-KW"/>
</dbReference>
<dbReference type="InterPro" id="IPR009044">
    <property type="entry name" value="ssDNA-bd_transcriptional_reg"/>
</dbReference>
<dbReference type="GO" id="GO:0006355">
    <property type="term" value="P:regulation of DNA-templated transcription"/>
    <property type="evidence" value="ECO:0007669"/>
    <property type="project" value="InterPro"/>
</dbReference>
<keyword evidence="3" id="KW-0813">Transport</keyword>
<dbReference type="GO" id="GO:0140359">
    <property type="term" value="F:ABC-type transporter activity"/>
    <property type="evidence" value="ECO:0007669"/>
    <property type="project" value="InterPro"/>
</dbReference>
<dbReference type="OrthoDB" id="10255969at2759"/>
<protein>
    <recommendedName>
        <fullName evidence="11">ABC transporter domain-containing protein</fullName>
    </recommendedName>
</protein>
<feature type="transmembrane region" description="Helical" evidence="10">
    <location>
        <begin position="407"/>
        <end position="424"/>
    </location>
</feature>
<feature type="transmembrane region" description="Helical" evidence="10">
    <location>
        <begin position="1197"/>
        <end position="1220"/>
    </location>
</feature>
<sequence>MTEVAVSTTRKASWEPTVGSGERAAHLERAWEVINLDTAQIVALTKKNFILSRRSKLTVCCEILLPLIVAVAALLIPPLANSKGKVLKTLPAADNPVNPGGGGPDLRVGSTSYANEARELYSSLNLSGLVPYSTFFRQSNLILLVDNEQTPSPGYLRGRIGAAGSIGTCGGAPALSLTTSISDPSAYVKSAAYGSDSHPEICYYMDVGKENEVTIRSNATIGAFNDYSDYTRYWYAENGDYQHGDPIDNGLDYYDTLDFPLLMATWMDYLRGSDAPVAALYPMPYPSYKERGSGTTLKQLSGIVGALLFTFSAFSVTRKLISERRGRLREGMRIMGLHDLPYNLSWYAWYFVFYFVLAIAVALLSLGILSPFGALWLFLLTFLYFYASMAFAFSLSTLFEYPNSGSTLIAVIYYILSFVLVAVHRGDRQNLGQQVFLGLANPSSTLKFEEFNLIQGLIMLLVDIVLWTVVYLYLDQVVPHEYRSSRKVYFLFTRSFWREMRGQNISDDLEAQGSSDQSSEERTSSNEQWQCGIEKVSGEYQKELEREQAIIGIHDLRVNFKSVRAVDGLDLTMYRDELFVLLGHNGAGKSTTINVLSGMLVPSSGEVTVYGHKVPTEMPVIRRSMGVCPQHDVLWDDLTVEEHFSLFANIRGLSRDEKALEFASEIELGHKFGTRVKTLSGGMKRKLSVGLAFVGDSKLVILDEPSSGMDPSARRRMWDFLRSKREGRILCITTHYMDEADVLADRVGIMENGKLMAYGTTSFLKQQFGTGYTLSIAKKDSKVPDEPLVKVVQENIDDPSSVRVRSSAGQELSLQVPYSCAPSFPKIFEGLEVCKSDDQITSYGVSISSMEDVFLNVAAVSQRVVPSLVTAVLTTPPHPLIANARAATIPSIALVTSVTSVQTDFRHLARIQYIGTLLRSHGVLGPVPILSARASGDDAYDIELKPTFSQQVRGLLMRRLVYAYRNWVGTLAALLIPMVVLLVLLGFQKAAVSIGDATSLTLRPSSNPYKAGPSGHIVAQWSTVDPFVVTVARNGQPLPSIDASLPLTNAEAHACSLLKPYDAIPYEPNTPPNSTLNNALCAGILRFSASLLGEDTAWFEVTALGVTSRSVFADMTALHMTPFALAGNEPLTVVNHPLPHTASQFSNSLTNFAVTFSVGGFYAIALTVVASTLLSYMMMEKTTKIKEQLYVSGCGLLPYWTASWVFDFFFSLIAVCLTFIPLRVYEVNTYLEPENQAAVWALLVGFCFATPPFNYLISVVARTSTIATYMRIASSILGGLVGSFAISLLFFAGISPLAGLILMWIVRIFPTYSVAQGLTTIFFTGLQNIGAGSFTPKPFDSQILRTCHDTTINDINGGPFEVCFFVAGDDVIMLFVYGVVYFGLLLFLDYKLNDDKWNPDRDLPVPPEKCGVEDERVIAEKERVSKLDPTTQMIYFKDLKKVFYPGKDNEVWAVRGINYALADGGVFGLLGVNGAGKTTTFRMLCGLIRPSAGHINLIGRPLQGNVYEVRKSVGYCPQQSPLLQGLTARDHLYLYARIRGVPSNRISQHVDDLVKILQLERYIDKEAVKLSGGNQRKLCVGMALVGHPPIVFLDEPTTGVDPEARRRIWDVIHKIAHDRSKTSAVILTTHSMEEADAVCETMVIQVDGQFRCIGTSQQIKSDYGRGYRLWIHFRDASEESKQRAMKQILAAEDAETSAHGEYVTLTDTYLTAQLAELGINEQRLIDSVLTAGTLDETFNRTFNRGALASAAARALQHMNALQWLMQHVSPETRTLEEVGEFALPRDIDLGSIFSELSDADAKEELEMHDFQLSQTTLEQIFNTFARGGGKFRPNCAALQGKVFPVYDREAMLQFIPHHAMVHKDGDEMRVIHPGKLSILFMMKARDSVGQLLGKGTYDRSSKYLFHLSPGQVGDIIACNRPNLILNGDYNQKDARVHFRLHERYYREVTLERSGHRDLITVMMREPEFFAVRTMLKAVLPSFYGWDLLLHDVTVQPDRFIEKLEEENVMDRDGGAEETPPRRD</sequence>
<feature type="transmembrane region" description="Helical" evidence="10">
    <location>
        <begin position="374"/>
        <end position="395"/>
    </location>
</feature>
<dbReference type="SMART" id="SM00382">
    <property type="entry name" value="AAA"/>
    <property type="match status" value="2"/>
</dbReference>
<organism evidence="12 13">
    <name type="scientific">Perkinsus olseni</name>
    <name type="common">Perkinsus atlanticus</name>
    <dbReference type="NCBI Taxonomy" id="32597"/>
    <lineage>
        <taxon>Eukaryota</taxon>
        <taxon>Sar</taxon>
        <taxon>Alveolata</taxon>
        <taxon>Perkinsozoa</taxon>
        <taxon>Perkinsea</taxon>
        <taxon>Perkinsida</taxon>
        <taxon>Perkinsidae</taxon>
        <taxon>Perkinsus</taxon>
    </lineage>
</organism>
<dbReference type="InterPro" id="IPR003593">
    <property type="entry name" value="AAA+_ATPase"/>
</dbReference>
<evidence type="ECO:0000256" key="10">
    <source>
        <dbReference type="SAM" id="Phobius"/>
    </source>
</evidence>
<dbReference type="PROSITE" id="PS50893">
    <property type="entry name" value="ABC_TRANSPORTER_2"/>
    <property type="match status" value="2"/>
</dbReference>
<feature type="transmembrane region" description="Helical" evidence="10">
    <location>
        <begin position="1240"/>
        <end position="1261"/>
    </location>
</feature>
<dbReference type="PROSITE" id="PS00211">
    <property type="entry name" value="ABC_TRANSPORTER_1"/>
    <property type="match status" value="2"/>
</dbReference>
<dbReference type="SUPFAM" id="SSF52540">
    <property type="entry name" value="P-loop containing nucleoside triphosphate hydrolases"/>
    <property type="match status" value="2"/>
</dbReference>
<dbReference type="InterPro" id="IPR013525">
    <property type="entry name" value="ABC2_TM"/>
</dbReference>
<evidence type="ECO:0000256" key="7">
    <source>
        <dbReference type="ARBA" id="ARBA00022989"/>
    </source>
</evidence>
<feature type="transmembrane region" description="Helical" evidence="10">
    <location>
        <begin position="1371"/>
        <end position="1388"/>
    </location>
</feature>
<feature type="domain" description="ABC transporter" evidence="11">
    <location>
        <begin position="1434"/>
        <end position="1672"/>
    </location>
</feature>
<evidence type="ECO:0000313" key="12">
    <source>
        <dbReference type="EMBL" id="KAF4688250.1"/>
    </source>
</evidence>
<feature type="transmembrane region" description="Helical" evidence="10">
    <location>
        <begin position="57"/>
        <end position="80"/>
    </location>
</feature>
<dbReference type="InterPro" id="IPR003439">
    <property type="entry name" value="ABC_transporter-like_ATP-bd"/>
</dbReference>
<feature type="transmembrane region" description="Helical" evidence="10">
    <location>
        <begin position="1273"/>
        <end position="1306"/>
    </location>
</feature>
<evidence type="ECO:0000256" key="3">
    <source>
        <dbReference type="ARBA" id="ARBA00022448"/>
    </source>
</evidence>
<dbReference type="GO" id="GO:0003677">
    <property type="term" value="F:DNA binding"/>
    <property type="evidence" value="ECO:0007669"/>
    <property type="project" value="InterPro"/>
</dbReference>
<evidence type="ECO:0000259" key="11">
    <source>
        <dbReference type="PROSITE" id="PS50893"/>
    </source>
</evidence>
<dbReference type="Gene3D" id="3.40.50.300">
    <property type="entry name" value="P-loop containing nucleotide triphosphate hydrolases"/>
    <property type="match status" value="2"/>
</dbReference>
<accession>A0A7J6NXM7</accession>
<dbReference type="Pfam" id="PF12698">
    <property type="entry name" value="ABC2_membrane_3"/>
    <property type="match status" value="2"/>
</dbReference>
<gene>
    <name evidence="12" type="ORF">FOZ60_002949</name>
</gene>
<name>A0A7J6NXM7_PEROL</name>
<evidence type="ECO:0000256" key="2">
    <source>
        <dbReference type="ARBA" id="ARBA00008869"/>
    </source>
</evidence>
<evidence type="ECO:0000256" key="5">
    <source>
        <dbReference type="ARBA" id="ARBA00022741"/>
    </source>
</evidence>
<keyword evidence="7 10" id="KW-1133">Transmembrane helix</keyword>
<feature type="region of interest" description="Disordered" evidence="9">
    <location>
        <begin position="509"/>
        <end position="528"/>
    </location>
</feature>
<comment type="caution">
    <text evidence="12">The sequence shown here is derived from an EMBL/GenBank/DDBJ whole genome shotgun (WGS) entry which is preliminary data.</text>
</comment>
<dbReference type="GO" id="GO:0016887">
    <property type="term" value="F:ATP hydrolysis activity"/>
    <property type="evidence" value="ECO:0007669"/>
    <property type="project" value="InterPro"/>
</dbReference>
<dbReference type="FunFam" id="3.40.50.300:FF:000335">
    <property type="entry name" value="ATP binding cassette subfamily A member 5"/>
    <property type="match status" value="1"/>
</dbReference>